<organism evidence="1">
    <name type="scientific">Histiona aroides</name>
    <name type="common">Flagellate</name>
    <dbReference type="NCBI Taxonomy" id="392300"/>
    <lineage>
        <taxon>Eukaryota</taxon>
        <taxon>Discoba</taxon>
        <taxon>Jakobida</taxon>
        <taxon>Histionina</taxon>
        <taxon>Histionidae</taxon>
        <taxon>Histiona</taxon>
    </lineage>
</organism>
<name>M4Q9D5_HISAR</name>
<keyword evidence="1" id="KW-0496">Mitochondrion</keyword>
<protein>
    <submittedName>
        <fullName evidence="1">Uncharacterized protein</fullName>
    </submittedName>
</protein>
<gene>
    <name evidence="1" type="primary">orf50</name>
</gene>
<reference evidence="1" key="2">
    <citation type="journal article" date="2006" name="RNA">
        <title>Hybrid E. coli--Mitochondrial ribonuclease P RNAs are catalytically active.</title>
        <authorList>
            <person name="Seif E."/>
            <person name="Cadieux A."/>
            <person name="Lang B.F."/>
        </authorList>
    </citation>
    <scope>NUCLEOTIDE SEQUENCE</scope>
    <source>
        <strain evidence="1">ATCC 50634</strain>
    </source>
</reference>
<sequence>MYSFFIFILLFQCINNIYYIGYTIIAHTPAIVLCLHDTRCNKVNSLVLST</sequence>
<dbReference type="AlphaFoldDB" id="M4Q9D5"/>
<dbReference type="GeneID" id="16029434"/>
<evidence type="ECO:0000313" key="1">
    <source>
        <dbReference type="EMBL" id="AGH24032.1"/>
    </source>
</evidence>
<dbReference type="EMBL" id="KC353353">
    <property type="protein sequence ID" value="AGH24032.1"/>
    <property type="molecule type" value="Genomic_DNA"/>
</dbReference>
<reference evidence="1" key="3">
    <citation type="journal article" date="2013" name="Genome Biol. Evol.">
        <title>Strikingly bacteria-like and gene-rich mitochondrial genomes throughout jakobid protists.</title>
        <authorList>
            <person name="Burger G."/>
            <person name="Gray M.W."/>
            <person name="Forget L."/>
            <person name="Lang B.F."/>
        </authorList>
    </citation>
    <scope>NUCLEOTIDE SEQUENCE</scope>
    <source>
        <strain evidence="1">ATCC 50634</strain>
    </source>
</reference>
<accession>M4Q9D5</accession>
<reference evidence="1" key="1">
    <citation type="journal article" date="2004" name="RNA">
        <title>Mitochondrial 3' tRNA editing in the jakobid Seculamonas ecuadoriensis: a novel mechanism and implications for tRNA processing.</title>
        <authorList>
            <person name="Leigh J."/>
            <person name="Lang B.F."/>
        </authorList>
    </citation>
    <scope>NUCLEOTIDE SEQUENCE</scope>
    <source>
        <strain evidence="1">ATCC 50634</strain>
    </source>
</reference>
<dbReference type="RefSeq" id="YP_007890538.1">
    <property type="nucleotide sequence ID" value="NC_021125.1"/>
</dbReference>
<geneLocation type="mitochondrion" evidence="1"/>
<proteinExistence type="predicted"/>